<comment type="caution">
    <text evidence="3">The sequence shown here is derived from an EMBL/GenBank/DDBJ whole genome shotgun (WGS) entry which is preliminary data.</text>
</comment>
<accession>A0A177MY50</accession>
<evidence type="ECO:0000256" key="2">
    <source>
        <dbReference type="SAM" id="SignalP"/>
    </source>
</evidence>
<feature type="signal peptide" evidence="2">
    <location>
        <begin position="1"/>
        <end position="26"/>
    </location>
</feature>
<keyword evidence="1" id="KW-0812">Transmembrane</keyword>
<sequence>MDMSQFIKILTAAALISGSSLAPAQAANSLEINGSLFQLVDGTTFDSWKIVMPTAGSFKVNVLAYESTDNTVANAQDINGDGEFTYIDPDTHFWLNDGSANPLSNAANHLARCDDIGNNCPAVDTANFKLDDLGAVFGASDGSIHAQRDPAYEVTLAAGNYLFVMADYRLTEAEAAGGINTGDTIRNTDVGGHGDYRVTFSSDNLRFSLSGDTITVSQVPVPAAVWLFGSAIIGMIGIGRRKVVAA</sequence>
<evidence type="ECO:0000313" key="3">
    <source>
        <dbReference type="EMBL" id="OAI09900.1"/>
    </source>
</evidence>
<dbReference type="EMBL" id="LUUI01000163">
    <property type="protein sequence ID" value="OAI09900.1"/>
    <property type="molecule type" value="Genomic_DNA"/>
</dbReference>
<keyword evidence="1" id="KW-0472">Membrane</keyword>
<proteinExistence type="predicted"/>
<keyword evidence="4" id="KW-1185">Reference proteome</keyword>
<keyword evidence="2" id="KW-0732">Signal</keyword>
<name>A0A177MY50_9GAMM</name>
<keyword evidence="1" id="KW-1133">Transmembrane helix</keyword>
<dbReference type="AlphaFoldDB" id="A0A177MY50"/>
<reference evidence="3 4" key="1">
    <citation type="submission" date="2016-03" db="EMBL/GenBank/DDBJ databases">
        <authorList>
            <person name="Ploux O."/>
        </authorList>
    </citation>
    <scope>NUCLEOTIDE SEQUENCE [LARGE SCALE GENOMIC DNA]</scope>
    <source>
        <strain evidence="3 4">R-45370</strain>
    </source>
</reference>
<evidence type="ECO:0000313" key="4">
    <source>
        <dbReference type="Proteomes" id="UP000078476"/>
    </source>
</evidence>
<protein>
    <recommendedName>
        <fullName evidence="5">PEP-CTERM protein-sorting domain-containing protein</fullName>
    </recommendedName>
</protein>
<organism evidence="3 4">
    <name type="scientific">Methylomonas lenta</name>
    <dbReference type="NCBI Taxonomy" id="980561"/>
    <lineage>
        <taxon>Bacteria</taxon>
        <taxon>Pseudomonadati</taxon>
        <taxon>Pseudomonadota</taxon>
        <taxon>Gammaproteobacteria</taxon>
        <taxon>Methylococcales</taxon>
        <taxon>Methylococcaceae</taxon>
        <taxon>Methylomonas</taxon>
    </lineage>
</organism>
<gene>
    <name evidence="3" type="ORF">A1359_18155</name>
</gene>
<feature type="transmembrane region" description="Helical" evidence="1">
    <location>
        <begin position="219"/>
        <end position="238"/>
    </location>
</feature>
<evidence type="ECO:0000256" key="1">
    <source>
        <dbReference type="SAM" id="Phobius"/>
    </source>
</evidence>
<evidence type="ECO:0008006" key="5">
    <source>
        <dbReference type="Google" id="ProtNLM"/>
    </source>
</evidence>
<feature type="chain" id="PRO_5008068572" description="PEP-CTERM protein-sorting domain-containing protein" evidence="2">
    <location>
        <begin position="27"/>
        <end position="246"/>
    </location>
</feature>
<dbReference type="Proteomes" id="UP000078476">
    <property type="component" value="Unassembled WGS sequence"/>
</dbReference>